<accession>A0A6M2YSZ0</accession>
<dbReference type="EMBL" id="MN103533">
    <property type="protein sequence ID" value="QEA10820.1"/>
    <property type="molecule type" value="Genomic_DNA"/>
</dbReference>
<dbReference type="KEGG" id="vg:63911488"/>
<dbReference type="GeneID" id="63911488"/>
<evidence type="ECO:0000256" key="1">
    <source>
        <dbReference type="SAM" id="MobiDB-lite"/>
    </source>
</evidence>
<dbReference type="RefSeq" id="YP_010050753.1">
    <property type="nucleotide sequence ID" value="NC_054433.1"/>
</dbReference>
<reference evidence="2 3" key="1">
    <citation type="journal article" date="2020" name="PLoS ONE">
        <title>Weirdo19ES is a novel singleton mycobacteriophage that selects for glycolipid deficient phage-resistant M. smegmatis mutants.</title>
        <authorList>
            <person name="Suarez C.A."/>
            <person name="Franceschelli J.J."/>
            <person name="Tasselli S.E."/>
            <person name="Morbidoni H.R."/>
        </authorList>
    </citation>
    <scope>NUCLEOTIDE SEQUENCE [LARGE SCALE GENOMIC DNA]</scope>
</reference>
<evidence type="ECO:0000313" key="2">
    <source>
        <dbReference type="EMBL" id="QEA10820.1"/>
    </source>
</evidence>
<name>A0A6M2YSZ0_9CAUD</name>
<sequence>MTGETALREHLAPLMGGALRSSIERGVRIGVEFTVSAIQTVAADHLNRGEPAIAAALRETAGAVLDAAEALLAAHSPPPAGDAPAGSPHPQGETRG</sequence>
<proteinExistence type="predicted"/>
<keyword evidence="3" id="KW-1185">Reference proteome</keyword>
<evidence type="ECO:0000313" key="3">
    <source>
        <dbReference type="Proteomes" id="UP000501191"/>
    </source>
</evidence>
<dbReference type="Proteomes" id="UP000501191">
    <property type="component" value="Segment"/>
</dbReference>
<feature type="region of interest" description="Disordered" evidence="1">
    <location>
        <begin position="72"/>
        <end position="96"/>
    </location>
</feature>
<protein>
    <submittedName>
        <fullName evidence="2">Uncharacterized protein</fullName>
    </submittedName>
</protein>
<organism evidence="2 3">
    <name type="scientific">Mycobacterium phage Weirdo19</name>
    <dbReference type="NCBI Taxonomy" id="2601610"/>
    <lineage>
        <taxon>Viruses</taxon>
        <taxon>Duplodnaviria</taxon>
        <taxon>Heunggongvirae</taxon>
        <taxon>Uroviricota</taxon>
        <taxon>Caudoviricetes</taxon>
        <taxon>Rosariovirus</taxon>
        <taxon>Rosariovirus Weirdo19ES</taxon>
    </lineage>
</organism>